<accession>A0A438KM32</accession>
<dbReference type="PANTHER" id="PTHR47003">
    <property type="entry name" value="OS01G0970900 PROTEIN"/>
    <property type="match status" value="1"/>
</dbReference>
<sequence length="320" mass="35471">MESAPFDIVQGFKAPKGIKEPTKAIICKGEWATQNESEAQNDTRARQSYAVEEVGHCRTSRRTWASLCLSIEKMPNLPSLNRAFGKVSTVGSSTTPYMYKGNNLLLNALHYLSLNRFCTTTGSPTTAESPELPDWVKFSQNNSPAGSDSDDDFVIPKLAYWAENQKHDHRSKVDAYVLKETIDSDIDKISELLKFRHSSADAIVQALGGCGVSVSESLVEQVLKRFSSDWIPAFGFFKWAKAQTVGGGDGSIGGYVSLATMTKVMRRLARASRWKDAIEAFRGMERFGVKKDTLAMNTLMDALVKENSVEHAKDVFVEFM</sequence>
<dbReference type="PANTHER" id="PTHR47003:SF2">
    <property type="entry name" value="OS01G0970900 PROTEIN"/>
    <property type="match status" value="1"/>
</dbReference>
<evidence type="ECO:0000256" key="1">
    <source>
        <dbReference type="ARBA" id="ARBA00022737"/>
    </source>
</evidence>
<feature type="repeat" description="PPR" evidence="2">
    <location>
        <begin position="257"/>
        <end position="291"/>
    </location>
</feature>
<dbReference type="InterPro" id="IPR044578">
    <property type="entry name" value="BIR6-like"/>
</dbReference>
<dbReference type="InterPro" id="IPR002885">
    <property type="entry name" value="PPR_rpt"/>
</dbReference>
<keyword evidence="1" id="KW-0677">Repeat</keyword>
<proteinExistence type="predicted"/>
<dbReference type="Proteomes" id="UP000288805">
    <property type="component" value="Unassembled WGS sequence"/>
</dbReference>
<dbReference type="Pfam" id="PF01535">
    <property type="entry name" value="PPR"/>
    <property type="match status" value="2"/>
</dbReference>
<evidence type="ECO:0000256" key="2">
    <source>
        <dbReference type="PROSITE-ProRule" id="PRU00708"/>
    </source>
</evidence>
<gene>
    <name evidence="3" type="primary">VvCHDp000105_6</name>
    <name evidence="3" type="ORF">CK203_001197</name>
</gene>
<comment type="caution">
    <text evidence="3">The sequence shown here is derived from an EMBL/GenBank/DDBJ whole genome shotgun (WGS) entry which is preliminary data.</text>
</comment>
<reference evidence="3 4" key="1">
    <citation type="journal article" date="2018" name="PLoS Genet.">
        <title>Population sequencing reveals clonal diversity and ancestral inbreeding in the grapevine cultivar Chardonnay.</title>
        <authorList>
            <person name="Roach M.J."/>
            <person name="Johnson D.L."/>
            <person name="Bohlmann J."/>
            <person name="van Vuuren H.J."/>
            <person name="Jones S.J."/>
            <person name="Pretorius I.S."/>
            <person name="Schmidt S.A."/>
            <person name="Borneman A.R."/>
        </authorList>
    </citation>
    <scope>NUCLEOTIDE SEQUENCE [LARGE SCALE GENOMIC DNA]</scope>
    <source>
        <strain evidence="4">cv. Chardonnay</strain>
        <tissue evidence="3">Leaf</tissue>
    </source>
</reference>
<dbReference type="GO" id="GO:0008380">
    <property type="term" value="P:RNA splicing"/>
    <property type="evidence" value="ECO:0007669"/>
    <property type="project" value="InterPro"/>
</dbReference>
<name>A0A438KM32_VITVI</name>
<dbReference type="InterPro" id="IPR011990">
    <property type="entry name" value="TPR-like_helical_dom_sf"/>
</dbReference>
<protein>
    <submittedName>
        <fullName evidence="3">Pentatricopeptide repeat-containing protein, mitochondrial</fullName>
    </submittedName>
</protein>
<dbReference type="PROSITE" id="PS51375">
    <property type="entry name" value="PPR"/>
    <property type="match status" value="1"/>
</dbReference>
<evidence type="ECO:0000313" key="3">
    <source>
        <dbReference type="EMBL" id="RVX22259.1"/>
    </source>
</evidence>
<dbReference type="Gene3D" id="1.25.40.10">
    <property type="entry name" value="Tetratricopeptide repeat domain"/>
    <property type="match status" value="1"/>
</dbReference>
<dbReference type="NCBIfam" id="TIGR00756">
    <property type="entry name" value="PPR"/>
    <property type="match status" value="2"/>
</dbReference>
<evidence type="ECO:0000313" key="4">
    <source>
        <dbReference type="Proteomes" id="UP000288805"/>
    </source>
</evidence>
<dbReference type="EMBL" id="QGNW01000004">
    <property type="protein sequence ID" value="RVX22259.1"/>
    <property type="molecule type" value="Genomic_DNA"/>
</dbReference>
<organism evidence="3 4">
    <name type="scientific">Vitis vinifera</name>
    <name type="common">Grape</name>
    <dbReference type="NCBI Taxonomy" id="29760"/>
    <lineage>
        <taxon>Eukaryota</taxon>
        <taxon>Viridiplantae</taxon>
        <taxon>Streptophyta</taxon>
        <taxon>Embryophyta</taxon>
        <taxon>Tracheophyta</taxon>
        <taxon>Spermatophyta</taxon>
        <taxon>Magnoliopsida</taxon>
        <taxon>eudicotyledons</taxon>
        <taxon>Gunneridae</taxon>
        <taxon>Pentapetalae</taxon>
        <taxon>rosids</taxon>
        <taxon>Vitales</taxon>
        <taxon>Vitaceae</taxon>
        <taxon>Viteae</taxon>
        <taxon>Vitis</taxon>
    </lineage>
</organism>
<dbReference type="AlphaFoldDB" id="A0A438KM32"/>